<name>A0A835CU73_APHGI</name>
<dbReference type="EC" id="3.2.1.52" evidence="3"/>
<evidence type="ECO:0000256" key="6">
    <source>
        <dbReference type="ARBA" id="ARBA00023180"/>
    </source>
</evidence>
<evidence type="ECO:0000256" key="1">
    <source>
        <dbReference type="ARBA" id="ARBA00001231"/>
    </source>
</evidence>
<keyword evidence="12" id="KW-1185">Reference proteome</keyword>
<organism evidence="11 12">
    <name type="scientific">Aphidius gifuensis</name>
    <name type="common">Parasitoid wasp</name>
    <dbReference type="NCBI Taxonomy" id="684658"/>
    <lineage>
        <taxon>Eukaryota</taxon>
        <taxon>Metazoa</taxon>
        <taxon>Ecdysozoa</taxon>
        <taxon>Arthropoda</taxon>
        <taxon>Hexapoda</taxon>
        <taxon>Insecta</taxon>
        <taxon>Pterygota</taxon>
        <taxon>Neoptera</taxon>
        <taxon>Endopterygota</taxon>
        <taxon>Hymenoptera</taxon>
        <taxon>Apocrita</taxon>
        <taxon>Ichneumonoidea</taxon>
        <taxon>Braconidae</taxon>
        <taxon>Aphidiinae</taxon>
        <taxon>Aphidius</taxon>
    </lineage>
</organism>
<dbReference type="InterPro" id="IPR017853">
    <property type="entry name" value="GH"/>
</dbReference>
<comment type="catalytic activity">
    <reaction evidence="1">
        <text>Hydrolysis of terminal non-reducing N-acetyl-D-hexosamine residues in N-acetyl-beta-D-hexosaminides.</text>
        <dbReference type="EC" id="3.2.1.52"/>
    </reaction>
</comment>
<evidence type="ECO:0000313" key="12">
    <source>
        <dbReference type="Proteomes" id="UP000639338"/>
    </source>
</evidence>
<dbReference type="SUPFAM" id="SSF55545">
    <property type="entry name" value="beta-N-acetylhexosaminidase-like domain"/>
    <property type="match status" value="1"/>
</dbReference>
<evidence type="ECO:0000313" key="11">
    <source>
        <dbReference type="EMBL" id="KAF7996749.1"/>
    </source>
</evidence>
<dbReference type="OrthoDB" id="428480at2759"/>
<evidence type="ECO:0000259" key="10">
    <source>
        <dbReference type="Pfam" id="PF00728"/>
    </source>
</evidence>
<dbReference type="InterPro" id="IPR029018">
    <property type="entry name" value="Hex-like_dom2"/>
</dbReference>
<feature type="active site" description="Proton donor" evidence="8">
    <location>
        <position position="397"/>
    </location>
</feature>
<keyword evidence="7" id="KW-0326">Glycosidase</keyword>
<dbReference type="GO" id="GO:0030203">
    <property type="term" value="P:glycosaminoglycan metabolic process"/>
    <property type="evidence" value="ECO:0007669"/>
    <property type="project" value="TreeGrafter"/>
</dbReference>
<feature type="domain" description="Glycoside hydrolase family 20 catalytic" evidence="10">
    <location>
        <begin position="237"/>
        <end position="585"/>
    </location>
</feature>
<dbReference type="SUPFAM" id="SSF51445">
    <property type="entry name" value="(Trans)glycosidases"/>
    <property type="match status" value="1"/>
</dbReference>
<dbReference type="InterPro" id="IPR025705">
    <property type="entry name" value="Beta_hexosaminidase_sua/sub"/>
</dbReference>
<evidence type="ECO:0000256" key="5">
    <source>
        <dbReference type="ARBA" id="ARBA00022801"/>
    </source>
</evidence>
<dbReference type="Gene3D" id="3.20.20.80">
    <property type="entry name" value="Glycosidases"/>
    <property type="match status" value="1"/>
</dbReference>
<dbReference type="Proteomes" id="UP000639338">
    <property type="component" value="Unassembled WGS sequence"/>
</dbReference>
<keyword evidence="6" id="KW-0325">Glycoprotein</keyword>
<dbReference type="AlphaFoldDB" id="A0A835CU73"/>
<dbReference type="GO" id="GO:0016231">
    <property type="term" value="F:beta-N-acetylglucosaminidase activity"/>
    <property type="evidence" value="ECO:0007669"/>
    <property type="project" value="TreeGrafter"/>
</dbReference>
<dbReference type="GO" id="GO:0005886">
    <property type="term" value="C:plasma membrane"/>
    <property type="evidence" value="ECO:0007669"/>
    <property type="project" value="TreeGrafter"/>
</dbReference>
<dbReference type="FunFam" id="3.20.20.80:FF:000063">
    <property type="entry name" value="Beta-hexosaminidase"/>
    <property type="match status" value="1"/>
</dbReference>
<evidence type="ECO:0000256" key="9">
    <source>
        <dbReference type="SAM" id="Phobius"/>
    </source>
</evidence>
<evidence type="ECO:0000256" key="2">
    <source>
        <dbReference type="ARBA" id="ARBA00006285"/>
    </source>
</evidence>
<dbReference type="Pfam" id="PF00728">
    <property type="entry name" value="Glyco_hydro_20"/>
    <property type="match status" value="1"/>
</dbReference>
<evidence type="ECO:0000256" key="7">
    <source>
        <dbReference type="ARBA" id="ARBA00023295"/>
    </source>
</evidence>
<dbReference type="Gene3D" id="3.30.379.10">
    <property type="entry name" value="Chitobiase/beta-hexosaminidase domain 2-like"/>
    <property type="match status" value="1"/>
</dbReference>
<comment type="similarity">
    <text evidence="2">Belongs to the glycosyl hydrolase 20 family.</text>
</comment>
<feature type="transmembrane region" description="Helical" evidence="9">
    <location>
        <begin position="21"/>
        <end position="40"/>
    </location>
</feature>
<accession>A0A835CU73</accession>
<proteinExistence type="inferred from homology"/>
<dbReference type="PRINTS" id="PR00738">
    <property type="entry name" value="GLHYDRLASE20"/>
</dbReference>
<keyword evidence="9" id="KW-1133">Transmembrane helix</keyword>
<evidence type="ECO:0000256" key="8">
    <source>
        <dbReference type="PIRSR" id="PIRSR625705-1"/>
    </source>
</evidence>
<dbReference type="GO" id="GO:0005975">
    <property type="term" value="P:carbohydrate metabolic process"/>
    <property type="evidence" value="ECO:0007669"/>
    <property type="project" value="InterPro"/>
</dbReference>
<evidence type="ECO:0000256" key="3">
    <source>
        <dbReference type="ARBA" id="ARBA00012663"/>
    </source>
</evidence>
<dbReference type="PANTHER" id="PTHR22600">
    <property type="entry name" value="BETA-HEXOSAMINIDASE"/>
    <property type="match status" value="1"/>
</dbReference>
<dbReference type="CDD" id="cd06562">
    <property type="entry name" value="GH20_HexA_HexB-like"/>
    <property type="match status" value="1"/>
</dbReference>
<keyword evidence="5" id="KW-0378">Hydrolase</keyword>
<sequence>MRSQQDDIKSLSSRQIGIRSTAVLIIILIIMFYIFIFFLLSQQSIAEQHDEYFLPWHYTCVGGLCKKAEITPDIKEPLSLDVCQLFCGVGGALWPAPTGHVSLGDYVAHLDPEKINLHGIETKSSVGNLLTKNINLLKSNIKKIGGDAARAGGFGLAINILGLTNPNDVRMTLQTKEDYILQIFQPDVDVINATITSESYFGVRNGLETLSQLIVFDELYNKIQIVRDAHIEDSPVYPYRGILLDTSRNFVDKATILRTIEGMGMSKLNTFHWHITDSHSFPYVSKTLPKMSKYGAYTQKKIYSPDDIKEIVEFGLVHGVRVLPEFDAPAHVGEGWQWVGDNATVCFKAEPWNKYCVEPPCGQLNPASEKVYEILEGIYGDMVEDFKPDIFHMGGDEVNINCWNSSSVVTDWMTGVQGWGLKEENFIDLWTMFQERAYQILKKSNGEKDLPVVLWTSGLTSENNLKHLDPEKYIIQIWTTGIDKTIGRLAKGNYKMIFSNYDAWYLDCGLSAWVGEGTNWCSPYKGWQKIYKNSPLQLLKKQGHESKKHLILGGEAALWSEQVDSTSVDSRLWPRAAAMAERLWGEPESSWIHAEQRMLRHRERLVSRGILADSLEPEWCLQNQGHCYA</sequence>
<gene>
    <name evidence="11" type="ORF">HCN44_002395</name>
</gene>
<evidence type="ECO:0000256" key="4">
    <source>
        <dbReference type="ARBA" id="ARBA00022729"/>
    </source>
</evidence>
<keyword evidence="9" id="KW-0812">Transmembrane</keyword>
<reference evidence="11 12" key="1">
    <citation type="submission" date="2020-08" db="EMBL/GenBank/DDBJ databases">
        <title>Aphidius gifuensis genome sequencing and assembly.</title>
        <authorList>
            <person name="Du Z."/>
        </authorList>
    </citation>
    <scope>NUCLEOTIDE SEQUENCE [LARGE SCALE GENOMIC DNA]</scope>
    <source>
        <strain evidence="11">YNYX2018</strain>
        <tissue evidence="11">Adults</tissue>
    </source>
</reference>
<dbReference type="PANTHER" id="PTHR22600:SF26">
    <property type="entry name" value="BETA-N-ACETYLHEXOSAMINIDASE"/>
    <property type="match status" value="1"/>
</dbReference>
<keyword evidence="9" id="KW-0472">Membrane</keyword>
<dbReference type="EMBL" id="JACMRX010000001">
    <property type="protein sequence ID" value="KAF7996749.1"/>
    <property type="molecule type" value="Genomic_DNA"/>
</dbReference>
<comment type="caution">
    <text evidence="11">The sequence shown here is derived from an EMBL/GenBank/DDBJ whole genome shotgun (WGS) entry which is preliminary data.</text>
</comment>
<dbReference type="InterPro" id="IPR015883">
    <property type="entry name" value="Glyco_hydro_20_cat"/>
</dbReference>
<keyword evidence="4" id="KW-0732">Signal</keyword>
<protein>
    <recommendedName>
        <fullName evidence="3">beta-N-acetylhexosaminidase</fullName>
        <ecNumber evidence="3">3.2.1.52</ecNumber>
    </recommendedName>
</protein>